<organism evidence="1">
    <name type="scientific">Puccinia triticina (isolate 1-1 / race 1 (BBBD))</name>
    <name type="common">Brown leaf rust fungus</name>
    <dbReference type="NCBI Taxonomy" id="630390"/>
    <lineage>
        <taxon>Eukaryota</taxon>
        <taxon>Fungi</taxon>
        <taxon>Dikarya</taxon>
        <taxon>Basidiomycota</taxon>
        <taxon>Pucciniomycotina</taxon>
        <taxon>Pucciniomycetes</taxon>
        <taxon>Pucciniales</taxon>
        <taxon>Pucciniaceae</taxon>
        <taxon>Puccinia</taxon>
    </lineage>
</organism>
<evidence type="ECO:0000313" key="2">
    <source>
        <dbReference type="EnsemblFungi" id="PTTG_27792-t43_1-p1"/>
    </source>
</evidence>
<evidence type="ECO:0000313" key="1">
    <source>
        <dbReference type="EMBL" id="OAV91986.1"/>
    </source>
</evidence>
<gene>
    <name evidence="1" type="ORF">PTTG_27792</name>
</gene>
<dbReference type="EMBL" id="ADAS02000071">
    <property type="protein sequence ID" value="OAV91986.1"/>
    <property type="molecule type" value="Genomic_DNA"/>
</dbReference>
<dbReference type="Proteomes" id="UP000005240">
    <property type="component" value="Unassembled WGS sequence"/>
</dbReference>
<dbReference type="EnsemblFungi" id="PTTG_27792-t43_1">
    <property type="protein sequence ID" value="PTTG_27792-t43_1-p1"/>
    <property type="gene ID" value="PTTG_27792"/>
</dbReference>
<dbReference type="VEuPathDB" id="FungiDB:PTTG_27792"/>
<evidence type="ECO:0000313" key="3">
    <source>
        <dbReference type="Proteomes" id="UP000005240"/>
    </source>
</evidence>
<name>A0A180GGW1_PUCT1</name>
<reference evidence="2" key="4">
    <citation type="submission" date="2025-05" db="UniProtKB">
        <authorList>
            <consortium name="EnsemblFungi"/>
        </authorList>
    </citation>
    <scope>IDENTIFICATION</scope>
    <source>
        <strain evidence="2">isolate 1-1 / race 1 (BBBD)</strain>
    </source>
</reference>
<accession>A0A180GGW1</accession>
<reference evidence="1" key="1">
    <citation type="submission" date="2009-11" db="EMBL/GenBank/DDBJ databases">
        <authorList>
            <consortium name="The Broad Institute Genome Sequencing Platform"/>
            <person name="Ward D."/>
            <person name="Feldgarden M."/>
            <person name="Earl A."/>
            <person name="Young S.K."/>
            <person name="Zeng Q."/>
            <person name="Koehrsen M."/>
            <person name="Alvarado L."/>
            <person name="Berlin A."/>
            <person name="Bochicchio J."/>
            <person name="Borenstein D."/>
            <person name="Chapman S.B."/>
            <person name="Chen Z."/>
            <person name="Engels R."/>
            <person name="Freedman E."/>
            <person name="Gellesch M."/>
            <person name="Goldberg J."/>
            <person name="Griggs A."/>
            <person name="Gujja S."/>
            <person name="Heilman E."/>
            <person name="Heiman D."/>
            <person name="Hepburn T."/>
            <person name="Howarth C."/>
            <person name="Jen D."/>
            <person name="Larson L."/>
            <person name="Lewis B."/>
            <person name="Mehta T."/>
            <person name="Park D."/>
            <person name="Pearson M."/>
            <person name="Roberts A."/>
            <person name="Saif S."/>
            <person name="Shea T."/>
            <person name="Shenoy N."/>
            <person name="Sisk P."/>
            <person name="Stolte C."/>
            <person name="Sykes S."/>
            <person name="Thomson T."/>
            <person name="Walk T."/>
            <person name="White J."/>
            <person name="Yandava C."/>
            <person name="Izard J."/>
            <person name="Baranova O.V."/>
            <person name="Blanton J.M."/>
            <person name="Tanner A.C."/>
            <person name="Dewhirst F.E."/>
            <person name="Haas B."/>
            <person name="Nusbaum C."/>
            <person name="Birren B."/>
        </authorList>
    </citation>
    <scope>NUCLEOTIDE SEQUENCE [LARGE SCALE GENOMIC DNA]</scope>
    <source>
        <strain evidence="1">1-1 BBBD Race 1</strain>
    </source>
</reference>
<reference evidence="2 3" key="3">
    <citation type="journal article" date="2017" name="G3 (Bethesda)">
        <title>Comparative analysis highlights variable genome content of wheat rusts and divergence of the mating loci.</title>
        <authorList>
            <person name="Cuomo C.A."/>
            <person name="Bakkeren G."/>
            <person name="Khalil H.B."/>
            <person name="Panwar V."/>
            <person name="Joly D."/>
            <person name="Linning R."/>
            <person name="Sakthikumar S."/>
            <person name="Song X."/>
            <person name="Adiconis X."/>
            <person name="Fan L."/>
            <person name="Goldberg J.M."/>
            <person name="Levin J.Z."/>
            <person name="Young S."/>
            <person name="Zeng Q."/>
            <person name="Anikster Y."/>
            <person name="Bruce M."/>
            <person name="Wang M."/>
            <person name="Yin C."/>
            <person name="McCallum B."/>
            <person name="Szabo L.J."/>
            <person name="Hulbert S."/>
            <person name="Chen X."/>
            <person name="Fellers J.P."/>
        </authorList>
    </citation>
    <scope>NUCLEOTIDE SEQUENCE</scope>
    <source>
        <strain evidence="3">Isolate 1-1 / race 1 (BBBD)</strain>
        <strain evidence="2">isolate 1-1 / race 1 (BBBD)</strain>
    </source>
</reference>
<reference evidence="1" key="2">
    <citation type="submission" date="2016-05" db="EMBL/GenBank/DDBJ databases">
        <title>Comparative analysis highlights variable genome content of wheat rusts and divergence of the mating loci.</title>
        <authorList>
            <person name="Cuomo C.A."/>
            <person name="Bakkeren G."/>
            <person name="Szabo L."/>
            <person name="Khalil H."/>
            <person name="Joly D."/>
            <person name="Goldberg J."/>
            <person name="Young S."/>
            <person name="Zeng Q."/>
            <person name="Fellers J."/>
        </authorList>
    </citation>
    <scope>NUCLEOTIDE SEQUENCE [LARGE SCALE GENOMIC DNA]</scope>
    <source>
        <strain evidence="1">1-1 BBBD Race 1</strain>
    </source>
</reference>
<dbReference type="AlphaFoldDB" id="A0A180GGW1"/>
<dbReference type="STRING" id="630390.A0A180GGW1"/>
<proteinExistence type="predicted"/>
<protein>
    <submittedName>
        <fullName evidence="1 2">Uncharacterized protein</fullName>
    </submittedName>
</protein>
<keyword evidence="3" id="KW-1185">Reference proteome</keyword>
<sequence>MTCCANPYSINPQNHCAALNTAQWIHCFWQCLENAWQLLENAWQMPGKCLTNA</sequence>